<gene>
    <name evidence="10" type="ORF">PEBR_22171</name>
</gene>
<proteinExistence type="inferred from homology"/>
<sequence length="337" mass="38634">MSDTRDRSSKRRARDGSEDLVPRKKQHRQVVARPDNSESEDNGNNGDQNPSKAVRSSKKQPEPRNEKEYPSINDLKSRIRGVKRLLNKDLPADARIVQERALAGYEQDLVEETARRERSNLIKKYHFVRFLGKRWASSMIHFYQRLIHISNRPQDGDKATESPPTQGKEKDLTTEQKSKLSKEIHAARVNLNYTIYYPLTEKYISLYPKSDSNPSGEAKENNKTVEASRPPMWSVVEKSMEEGTLDDLREGKLNIGPDGQQTSAPVRKPVARQSEKKAKKEKTHKEPKEAAKKENLAQESTLDRLNRRERRKEQQKARELAAQQAAEGDSDGGFFEM</sequence>
<dbReference type="Proteomes" id="UP000190744">
    <property type="component" value="Unassembled WGS sequence"/>
</dbReference>
<dbReference type="GO" id="GO:0005730">
    <property type="term" value="C:nucleolus"/>
    <property type="evidence" value="ECO:0007669"/>
    <property type="project" value="UniProtKB-SubCell"/>
</dbReference>
<dbReference type="Pfam" id="PF10153">
    <property type="entry name" value="Efg1"/>
    <property type="match status" value="1"/>
</dbReference>
<dbReference type="GO" id="GO:0000462">
    <property type="term" value="P:maturation of SSU-rRNA from tricistronic rRNA transcript (SSU-rRNA, 5.8S rRNA, LSU-rRNA)"/>
    <property type="evidence" value="ECO:0007669"/>
    <property type="project" value="TreeGrafter"/>
</dbReference>
<evidence type="ECO:0000256" key="2">
    <source>
        <dbReference type="ARBA" id="ARBA00004604"/>
    </source>
</evidence>
<evidence type="ECO:0000256" key="7">
    <source>
        <dbReference type="ARBA" id="ARBA00023054"/>
    </source>
</evidence>
<comment type="subcellular location">
    <subcellularLocation>
        <location evidence="2">Nucleus</location>
        <location evidence="2">Nucleolus</location>
    </subcellularLocation>
</comment>
<comment type="similarity">
    <text evidence="3">Belongs to the EFG1 family.</text>
</comment>
<dbReference type="AlphaFoldDB" id="A0A1S9RMK1"/>
<feature type="region of interest" description="Disordered" evidence="9">
    <location>
        <begin position="249"/>
        <end position="337"/>
    </location>
</feature>
<evidence type="ECO:0000256" key="1">
    <source>
        <dbReference type="ARBA" id="ARBA00002773"/>
    </source>
</evidence>
<dbReference type="EMBL" id="LJBN01000135">
    <property type="protein sequence ID" value="OOQ86737.1"/>
    <property type="molecule type" value="Genomic_DNA"/>
</dbReference>
<evidence type="ECO:0000256" key="4">
    <source>
        <dbReference type="ARBA" id="ARBA00018689"/>
    </source>
</evidence>
<reference evidence="11" key="1">
    <citation type="submission" date="2015-09" db="EMBL/GenBank/DDBJ databases">
        <authorList>
            <person name="Fill T.P."/>
            <person name="Baretta J.F."/>
            <person name="de Almeida L.G."/>
            <person name="Rocha M."/>
            <person name="de Souza D.H."/>
            <person name="Malavazi I."/>
            <person name="Cerdeira L.T."/>
            <person name="Hong H."/>
            <person name="Samborskyy M."/>
            <person name="de Vasconcelos A.T."/>
            <person name="Leadlay P."/>
            <person name="Rodrigues-Filho E."/>
        </authorList>
    </citation>
    <scope>NUCLEOTIDE SEQUENCE [LARGE SCALE GENOMIC DNA]</scope>
    <source>
        <strain evidence="11">LaBioMMi 136</strain>
    </source>
</reference>
<comment type="function">
    <text evidence="1">Involved in rRNA processing.</text>
</comment>
<evidence type="ECO:0000256" key="6">
    <source>
        <dbReference type="ARBA" id="ARBA00022552"/>
    </source>
</evidence>
<name>A0A1S9RMK1_PENBI</name>
<dbReference type="PANTHER" id="PTHR33911:SF1">
    <property type="entry name" value="RRNA-PROCESSING PROTEIN EFG1"/>
    <property type="match status" value="1"/>
</dbReference>
<keyword evidence="7" id="KW-0175">Coiled coil</keyword>
<evidence type="ECO:0000256" key="8">
    <source>
        <dbReference type="ARBA" id="ARBA00023242"/>
    </source>
</evidence>
<evidence type="ECO:0000256" key="5">
    <source>
        <dbReference type="ARBA" id="ARBA00019827"/>
    </source>
</evidence>
<evidence type="ECO:0000256" key="3">
    <source>
        <dbReference type="ARBA" id="ARBA00006916"/>
    </source>
</evidence>
<feature type="region of interest" description="Disordered" evidence="9">
    <location>
        <begin position="1"/>
        <end position="75"/>
    </location>
</feature>
<feature type="region of interest" description="Disordered" evidence="9">
    <location>
        <begin position="209"/>
        <end position="233"/>
    </location>
</feature>
<keyword evidence="6" id="KW-0698">rRNA processing</keyword>
<feature type="compositionally biased region" description="Polar residues" evidence="9">
    <location>
        <begin position="42"/>
        <end position="51"/>
    </location>
</feature>
<feature type="compositionally biased region" description="Basic and acidic residues" evidence="9">
    <location>
        <begin position="273"/>
        <end position="319"/>
    </location>
</feature>
<protein>
    <recommendedName>
        <fullName evidence="4">rRNA-processing protein EFG1</fullName>
    </recommendedName>
    <alternativeName>
        <fullName evidence="5">rRNA-processing protein efg1</fullName>
    </alternativeName>
</protein>
<feature type="compositionally biased region" description="Basic and acidic residues" evidence="9">
    <location>
        <begin position="167"/>
        <end position="180"/>
    </location>
</feature>
<feature type="region of interest" description="Disordered" evidence="9">
    <location>
        <begin position="153"/>
        <end position="180"/>
    </location>
</feature>
<dbReference type="InterPro" id="IPR019310">
    <property type="entry name" value="Efg1"/>
</dbReference>
<evidence type="ECO:0000313" key="10">
    <source>
        <dbReference type="EMBL" id="OOQ86737.1"/>
    </source>
</evidence>
<feature type="compositionally biased region" description="Basic and acidic residues" evidence="9">
    <location>
        <begin position="59"/>
        <end position="69"/>
    </location>
</feature>
<dbReference type="PANTHER" id="PTHR33911">
    <property type="entry name" value="RRNA-PROCESSING PROTEIN EFG1"/>
    <property type="match status" value="1"/>
</dbReference>
<evidence type="ECO:0000256" key="9">
    <source>
        <dbReference type="SAM" id="MobiDB-lite"/>
    </source>
</evidence>
<accession>A0A1S9RMK1</accession>
<dbReference type="InterPro" id="IPR050786">
    <property type="entry name" value="EFG1_rRNA-proc"/>
</dbReference>
<organism evidence="10 11">
    <name type="scientific">Penicillium brasilianum</name>
    <dbReference type="NCBI Taxonomy" id="104259"/>
    <lineage>
        <taxon>Eukaryota</taxon>
        <taxon>Fungi</taxon>
        <taxon>Dikarya</taxon>
        <taxon>Ascomycota</taxon>
        <taxon>Pezizomycotina</taxon>
        <taxon>Eurotiomycetes</taxon>
        <taxon>Eurotiomycetidae</taxon>
        <taxon>Eurotiales</taxon>
        <taxon>Aspergillaceae</taxon>
        <taxon>Penicillium</taxon>
    </lineage>
</organism>
<dbReference type="GO" id="GO:0030688">
    <property type="term" value="C:preribosome, small subunit precursor"/>
    <property type="evidence" value="ECO:0007669"/>
    <property type="project" value="TreeGrafter"/>
</dbReference>
<keyword evidence="8" id="KW-0539">Nucleus</keyword>
<evidence type="ECO:0000313" key="11">
    <source>
        <dbReference type="Proteomes" id="UP000190744"/>
    </source>
</evidence>
<comment type="caution">
    <text evidence="10">The sequence shown here is derived from an EMBL/GenBank/DDBJ whole genome shotgun (WGS) entry which is preliminary data.</text>
</comment>